<reference evidence="6 7" key="1">
    <citation type="journal article" date="2015" name="Genome Biol. Evol.">
        <title>The genome of winter moth (Operophtera brumata) provides a genomic perspective on sexual dimorphism and phenology.</title>
        <authorList>
            <person name="Derks M.F."/>
            <person name="Smit S."/>
            <person name="Salis L."/>
            <person name="Schijlen E."/>
            <person name="Bossers A."/>
            <person name="Mateman C."/>
            <person name="Pijl A.S."/>
            <person name="de Ridder D."/>
            <person name="Groenen M.A."/>
            <person name="Visser M.E."/>
            <person name="Megens H.J."/>
        </authorList>
    </citation>
    <scope>NUCLEOTIDE SEQUENCE [LARGE SCALE GENOMIC DNA]</scope>
    <source>
        <strain evidence="6">WM2013NL</strain>
        <tissue evidence="6">Head and thorax</tissue>
    </source>
</reference>
<dbReference type="Pfam" id="PF02854">
    <property type="entry name" value="MIF4G"/>
    <property type="match status" value="1"/>
</dbReference>
<evidence type="ECO:0000313" key="7">
    <source>
        <dbReference type="Proteomes" id="UP000037510"/>
    </source>
</evidence>
<feature type="region of interest" description="Disordered" evidence="4">
    <location>
        <begin position="162"/>
        <end position="183"/>
    </location>
</feature>
<dbReference type="PROSITE" id="PS51366">
    <property type="entry name" value="MI"/>
    <property type="match status" value="3"/>
</dbReference>
<evidence type="ECO:0000256" key="2">
    <source>
        <dbReference type="ARBA" id="ARBA00022540"/>
    </source>
</evidence>
<evidence type="ECO:0000256" key="3">
    <source>
        <dbReference type="ARBA" id="ARBA00022917"/>
    </source>
</evidence>
<dbReference type="InterPro" id="IPR016024">
    <property type="entry name" value="ARM-type_fold"/>
</dbReference>
<proteinExistence type="inferred from homology"/>
<comment type="caution">
    <text evidence="6">The sequence shown here is derived from an EMBL/GenBank/DDBJ whole genome shotgun (WGS) entry which is preliminary data.</text>
</comment>
<dbReference type="InterPro" id="IPR003890">
    <property type="entry name" value="MIF4G-like_typ-3"/>
</dbReference>
<feature type="domain" description="MI" evidence="5">
    <location>
        <begin position="1303"/>
        <end position="1425"/>
    </location>
</feature>
<evidence type="ECO:0000313" key="6">
    <source>
        <dbReference type="EMBL" id="KOB72862.1"/>
    </source>
</evidence>
<keyword evidence="7" id="KW-1185">Reference proteome</keyword>
<dbReference type="PANTHER" id="PTHR23253:SF78">
    <property type="entry name" value="EUKARYOTIC TRANSLATION INITIATION FACTOR 4G1, ISOFORM B-RELATED"/>
    <property type="match status" value="1"/>
</dbReference>
<comment type="similarity">
    <text evidence="1">Belongs to the eukaryotic initiation factor 4G family.</text>
</comment>
<dbReference type="GO" id="GO:0003729">
    <property type="term" value="F:mRNA binding"/>
    <property type="evidence" value="ECO:0007669"/>
    <property type="project" value="TreeGrafter"/>
</dbReference>
<dbReference type="Proteomes" id="UP000037510">
    <property type="component" value="Unassembled WGS sequence"/>
</dbReference>
<accession>A0A0L7LBJ4</accession>
<dbReference type="SUPFAM" id="SSF48371">
    <property type="entry name" value="ARM repeat"/>
    <property type="match status" value="4"/>
</dbReference>
<dbReference type="GO" id="GO:0003743">
    <property type="term" value="F:translation initiation factor activity"/>
    <property type="evidence" value="ECO:0007669"/>
    <property type="project" value="UniProtKB-KW"/>
</dbReference>
<feature type="domain" description="MI" evidence="5">
    <location>
        <begin position="1094"/>
        <end position="1217"/>
    </location>
</feature>
<evidence type="ECO:0000259" key="5">
    <source>
        <dbReference type="PROSITE" id="PS51366"/>
    </source>
</evidence>
<dbReference type="GO" id="GO:0016281">
    <property type="term" value="C:eukaryotic translation initiation factor 4F complex"/>
    <property type="evidence" value="ECO:0007669"/>
    <property type="project" value="TreeGrafter"/>
</dbReference>
<dbReference type="EMBL" id="JTDY01001793">
    <property type="protein sequence ID" value="KOB72862.1"/>
    <property type="molecule type" value="Genomic_DNA"/>
</dbReference>
<gene>
    <name evidence="6" type="ORF">OBRU01_10147</name>
</gene>
<sequence>MHTLSSFEEKYELKWVEPFTEARNETTAPVQEPMPLTQVSSPAPVNDFLAPVQEPMPLPRTHISSPAPVNDSLFEPAIPVACIAREDVDSDIEQKIFKKENLTELFLNKAKNDMHMHNTVEETSEFKLVEPVSCDGTTASVHKPMPLPGVSSPAPVNDSVHEPAIPVSSSPREEVRLEEVDSDMEPTTIKKENLTELFLNKAKNDMHRLSSVEETPEPKLVDAVSCNVTTASVQEPMPLPGVSSPASVNDFVHEPAIPVSSSPREEVKLEELDSEYSDMEPTTIKKENLTELFLKKAKNDMHTLSSVEETPEPKLVEPVSCNVTTASVQEPMPLPGIPSPAPVNDSVHEPAIPVFSSPREEVKLKEVDSDMEPMTIKKENLTELFLNKAKNDMHTLSSVEETPEPKLVEPVSCNVTTASVQEPMPLPGIPSPAPVNDSVHEPAIPVFSSPREEVKLKEVDSDMEPMTIKKENLTELFLNKAKNDMHTLSSVEETSEHKLVELVSCNVTTAPVQEPMPLPGVSSPAPVNDSVHEPAIPVSSSPREEVKLEEVDPDVEPMTFKKENLTEDEIKTIEFCEKLKDILDKLTTQKLDILLDELKTLEINNEKRLEMIVDVLFEKAIRGTDFSKACAAMSQKLSVIKVPSDHNPEQFVSFIGLVIQKCQNQFESWKTDEQEKIEKELAETNDSVKKEELRVILDEETNIIRLRAFANVRFMGELYKLKMMTSKIIIYCIKNLLECLRQLLTTTGKELENEYHVVIQLDVIFKEMQLIVDCEDSNISSRIKSMVQDVIDLRKYRWVNMSVVNSQLKSMDQIQKESEQRARLIDKMNVYGMEGSRGGGNKSQISVMDNTFPQTTKYSVDTLKHEAVTQETLNYIKLPPICFKIFGKNMNSVLEKFQADPTSRRHINQIQKEADERAFLIEKIKVHGIDVCSGRGGGNQSQISDMDNTFPQTIKYSVDTLKLEAATPETMNYVKLPPKDFEKVAKNKNSVLEKFQADSTSCRDMYTVLRDTTTTYHLNSASTERPTFNSRGECVTLKTSLASWGLINHHRMKSNLREGETPSRWKYDLDRWKRITNNQEFVLCEFDERLNGDSMKRFIKSSVEQSLINSDDTELAADIKQVYPPQYHAAVVGEIMKLVLYKTDDNEIGMITKSLYRLVATNTISTKNFLAGLQETFEYAPDLFIDVPMLYNHLGKILAPHIEKHITLRKIFDLCDNIITANQGELLLKEIIHNLYDSMGPIFVKSVWQESGLRLSQWICEEQVLEWIAENKFEILVGDDQACDGGTDDIALVASQEPLPDEKMKKAVGSVFDLSLNELDNAKLVAEVKQLFPPQYHAAFIGEFLNMTLEKTVKEVNVITMPLYHLVATNTISTKNFLAGLQETFEYAPDLFIDVPMLYNHLGKILAPHIEKHITLRKIFDLCENIITANQGELLLKEIIHNLYDSMGPIFVKSIWQESGLQLSQWICEEQVPEWIAENKFEILVGDDQACDGGTNDMALVAPQEPLPDDKMKKAVGSMIDLSLNELDNAKLVAEVKKRFPPQYHAALVGEFLNMTLEKTAKEVNVITKSLFHLVATNTIGTDNFEAGLQETLEFAPDLLNNTPMIYDHLGKILSPHIEKHITLAKIFELCESIILMSQGDLLLKAIIHNLNESMGPTFVKSKWQASGLQLSQWMSEELVPKWIVDNNFEYLELLACSWGSDEPLNGDNRRPGASHEKLTDRMKKTIKSTIDLSLLNPGDKEVVAKVKRIYPPEHLFLL</sequence>
<name>A0A0L7LBJ4_OPEBR</name>
<dbReference type="PANTHER" id="PTHR23253">
    <property type="entry name" value="EUKARYOTIC TRANSLATION INITIATION FACTOR 4 GAMMA"/>
    <property type="match status" value="1"/>
</dbReference>
<evidence type="ECO:0000256" key="1">
    <source>
        <dbReference type="ARBA" id="ARBA00005775"/>
    </source>
</evidence>
<keyword evidence="3" id="KW-0648">Protein biosynthesis</keyword>
<keyword evidence="2 6" id="KW-0396">Initiation factor</keyword>
<protein>
    <submittedName>
        <fullName evidence="6">Eukaryotic translation initiation factor 4G</fullName>
    </submittedName>
</protein>
<dbReference type="Gene3D" id="1.25.40.180">
    <property type="match status" value="4"/>
</dbReference>
<dbReference type="Pfam" id="PF02847">
    <property type="entry name" value="MA3"/>
    <property type="match status" value="3"/>
</dbReference>
<feature type="domain" description="MI" evidence="5">
    <location>
        <begin position="1511"/>
        <end position="1633"/>
    </location>
</feature>
<evidence type="ECO:0000256" key="4">
    <source>
        <dbReference type="SAM" id="MobiDB-lite"/>
    </source>
</evidence>
<dbReference type="InterPro" id="IPR003891">
    <property type="entry name" value="Initiation_fac_eIF4g_MI"/>
</dbReference>
<dbReference type="STRING" id="104452.A0A0L7LBJ4"/>
<dbReference type="SMART" id="SM00543">
    <property type="entry name" value="MIF4G"/>
    <property type="match status" value="1"/>
</dbReference>
<dbReference type="SMART" id="SM00544">
    <property type="entry name" value="MA3"/>
    <property type="match status" value="3"/>
</dbReference>
<organism evidence="6 7">
    <name type="scientific">Operophtera brumata</name>
    <name type="common">Winter moth</name>
    <name type="synonym">Phalaena brumata</name>
    <dbReference type="NCBI Taxonomy" id="104452"/>
    <lineage>
        <taxon>Eukaryota</taxon>
        <taxon>Metazoa</taxon>
        <taxon>Ecdysozoa</taxon>
        <taxon>Arthropoda</taxon>
        <taxon>Hexapoda</taxon>
        <taxon>Insecta</taxon>
        <taxon>Pterygota</taxon>
        <taxon>Neoptera</taxon>
        <taxon>Endopterygota</taxon>
        <taxon>Lepidoptera</taxon>
        <taxon>Glossata</taxon>
        <taxon>Ditrysia</taxon>
        <taxon>Geometroidea</taxon>
        <taxon>Geometridae</taxon>
        <taxon>Larentiinae</taxon>
        <taxon>Operophtera</taxon>
    </lineage>
</organism>